<dbReference type="Proteomes" id="UP001652680">
    <property type="component" value="Unassembled WGS sequence"/>
</dbReference>
<feature type="chain" id="PRO_5046963289" evidence="1">
    <location>
        <begin position="25"/>
        <end position="271"/>
    </location>
</feature>
<proteinExistence type="predicted"/>
<feature type="signal peptide" evidence="1">
    <location>
        <begin position="1"/>
        <end position="24"/>
    </location>
</feature>
<evidence type="ECO:0000313" key="3">
    <source>
        <dbReference type="Proteomes" id="UP001652680"/>
    </source>
</evidence>
<sequence>MKGITLIVLCSILVLSSLINVTFGYSMKVSLNFPERAGFPSKTTLRCDSGNYIVVRKGILFYNNGKKNEKAWYPPKMACDFEETCTFELVEEQYKYLELKEGENLELQIQYDCKPKNFKGNPRRISQYGQIGKCPHDSFVQKHVGYIWNDDIVSNSETAKKEREVIAMSVCAQVRRFREANPNTPIDPNESTVFLIHDKHQLTKNFEPSGNNDCKLTGNALARSFKYQCSRGANKWTCDFKGKGMDVARHIKNNGHLLSQNRNRNQNRNFS</sequence>
<dbReference type="GeneID" id="108047575"/>
<dbReference type="RefSeq" id="XP_016983307.2">
    <property type="nucleotide sequence ID" value="XM_017127818.2"/>
</dbReference>
<protein>
    <submittedName>
        <fullName evidence="2">Uncharacterized protein</fullName>
    </submittedName>
</protein>
<reference evidence="2" key="2">
    <citation type="submission" date="2025-05" db="UniProtKB">
        <authorList>
            <consortium name="EnsemblMetazoa"/>
        </authorList>
    </citation>
    <scope>IDENTIFICATION</scope>
</reference>
<evidence type="ECO:0000313" key="2">
    <source>
        <dbReference type="EnsemblMetazoa" id="XP_016983307.2"/>
    </source>
</evidence>
<organism evidence="2 3">
    <name type="scientific">Drosophila rhopaloa</name>
    <name type="common">Fruit fly</name>
    <dbReference type="NCBI Taxonomy" id="1041015"/>
    <lineage>
        <taxon>Eukaryota</taxon>
        <taxon>Metazoa</taxon>
        <taxon>Ecdysozoa</taxon>
        <taxon>Arthropoda</taxon>
        <taxon>Hexapoda</taxon>
        <taxon>Insecta</taxon>
        <taxon>Pterygota</taxon>
        <taxon>Neoptera</taxon>
        <taxon>Endopterygota</taxon>
        <taxon>Diptera</taxon>
        <taxon>Brachycera</taxon>
        <taxon>Muscomorpha</taxon>
        <taxon>Ephydroidea</taxon>
        <taxon>Drosophilidae</taxon>
        <taxon>Drosophila</taxon>
        <taxon>Sophophora</taxon>
    </lineage>
</organism>
<keyword evidence="3" id="KW-1185">Reference proteome</keyword>
<reference evidence="3" key="1">
    <citation type="journal article" date="2021" name="Elife">
        <title>Highly contiguous assemblies of 101 drosophilid genomes.</title>
        <authorList>
            <person name="Kim B.Y."/>
            <person name="Wang J.R."/>
            <person name="Miller D.E."/>
            <person name="Barmina O."/>
            <person name="Delaney E."/>
            <person name="Thompson A."/>
            <person name="Comeault A.A."/>
            <person name="Peede D."/>
            <person name="D'Agostino E.R."/>
            <person name="Pelaez J."/>
            <person name="Aguilar J.M."/>
            <person name="Haji D."/>
            <person name="Matsunaga T."/>
            <person name="Armstrong E.E."/>
            <person name="Zych M."/>
            <person name="Ogawa Y."/>
            <person name="Stamenkovic-Radak M."/>
            <person name="Jelic M."/>
            <person name="Veselinovic M.S."/>
            <person name="Tanaskovic M."/>
            <person name="Eric P."/>
            <person name="Gao J.J."/>
            <person name="Katoh T.K."/>
            <person name="Toda M.J."/>
            <person name="Watabe H."/>
            <person name="Watada M."/>
            <person name="Davis J.S."/>
            <person name="Moyle L.C."/>
            <person name="Manoli G."/>
            <person name="Bertolini E."/>
            <person name="Kostal V."/>
            <person name="Hawley R.S."/>
            <person name="Takahashi A."/>
            <person name="Jones C.D."/>
            <person name="Price D.K."/>
            <person name="Whiteman N."/>
            <person name="Kopp A."/>
            <person name="Matute D.R."/>
            <person name="Petrov D.A."/>
        </authorList>
    </citation>
    <scope>NUCLEOTIDE SEQUENCE [LARGE SCALE GENOMIC DNA]</scope>
</reference>
<dbReference type="EnsemblMetazoa" id="XM_017127818.2">
    <property type="protein sequence ID" value="XP_016983307.2"/>
    <property type="gene ID" value="LOC108047575"/>
</dbReference>
<accession>A0ABM5HPB4</accession>
<evidence type="ECO:0000256" key="1">
    <source>
        <dbReference type="SAM" id="SignalP"/>
    </source>
</evidence>
<keyword evidence="1" id="KW-0732">Signal</keyword>
<name>A0ABM5HPB4_DRORH</name>